<feature type="domain" description="Nucleoporin Nup120 helical" evidence="5">
    <location>
        <begin position="612"/>
        <end position="746"/>
    </location>
</feature>
<dbReference type="EMBL" id="CP034205">
    <property type="protein sequence ID" value="QBZ55601.1"/>
    <property type="molecule type" value="Genomic_DNA"/>
</dbReference>
<feature type="domain" description="Nucleoporin Nup120/160 beta-propeller" evidence="4">
    <location>
        <begin position="72"/>
        <end position="570"/>
    </location>
</feature>
<evidence type="ECO:0000259" key="4">
    <source>
        <dbReference type="Pfam" id="PF11715"/>
    </source>
</evidence>
<keyword evidence="3" id="KW-0539">Nucleus</keyword>
<evidence type="ECO:0000256" key="1">
    <source>
        <dbReference type="ARBA" id="ARBA00004123"/>
    </source>
</evidence>
<dbReference type="Pfam" id="PF23300">
    <property type="entry name" value="HEAT_Nup120"/>
    <property type="match status" value="1"/>
</dbReference>
<feature type="domain" description="Nucleoporin nup120-like HEAT repeat" evidence="6">
    <location>
        <begin position="843"/>
        <end position="1009"/>
    </location>
</feature>
<evidence type="ECO:0000259" key="6">
    <source>
        <dbReference type="Pfam" id="PF23300"/>
    </source>
</evidence>
<dbReference type="PANTHER" id="PTHR21286">
    <property type="entry name" value="NUCLEAR PORE COMPLEX PROTEIN NUP160"/>
    <property type="match status" value="1"/>
</dbReference>
<name>A0A4P7N3K5_PYROR</name>
<dbReference type="InterPro" id="IPR056548">
    <property type="entry name" value="HEAT_Nup120"/>
</dbReference>
<dbReference type="InterPro" id="IPR021717">
    <property type="entry name" value="Nucleoporin_Nup160"/>
</dbReference>
<dbReference type="Pfam" id="PF11715">
    <property type="entry name" value="Beta-prop_Nup120_160"/>
    <property type="match status" value="1"/>
</dbReference>
<dbReference type="AlphaFoldDB" id="A0A4P7N3K5"/>
<reference evidence="7 8" key="1">
    <citation type="journal article" date="2019" name="Mol. Biol. Evol.">
        <title>Blast fungal genomes show frequent chromosomal changes, gene gains and losses, and effector gene turnover.</title>
        <authorList>
            <person name="Gomez Luciano L.B."/>
            <person name="Jason Tsai I."/>
            <person name="Chuma I."/>
            <person name="Tosa Y."/>
            <person name="Chen Y.H."/>
            <person name="Li J.Y."/>
            <person name="Li M.Y."/>
            <person name="Jade Lu M.Y."/>
            <person name="Nakayashiki H."/>
            <person name="Li W.H."/>
        </authorList>
    </citation>
    <scope>NUCLEOTIDE SEQUENCE [LARGE SCALE GENOMIC DNA]</scope>
    <source>
        <strain evidence="7">MZ5-1-6</strain>
    </source>
</reference>
<organism evidence="7 8">
    <name type="scientific">Pyricularia oryzae</name>
    <name type="common">Rice blast fungus</name>
    <name type="synonym">Magnaporthe oryzae</name>
    <dbReference type="NCBI Taxonomy" id="318829"/>
    <lineage>
        <taxon>Eukaryota</taxon>
        <taxon>Fungi</taxon>
        <taxon>Dikarya</taxon>
        <taxon>Ascomycota</taxon>
        <taxon>Pezizomycotina</taxon>
        <taxon>Sordariomycetes</taxon>
        <taxon>Sordariomycetidae</taxon>
        <taxon>Magnaporthales</taxon>
        <taxon>Pyriculariaceae</taxon>
        <taxon>Pyricularia</taxon>
    </lineage>
</organism>
<sequence>MDSREPLFLYKETRLNLEPFPCATVHLHLRASHASQRSDTNGRASENDPTYRLKGLASSSAIFYRKHGGFPRAFLWRVLDSGYTLSVQPVDVCRPEQAADAPLTLHIHFPSPLKPNCIALADSKNSDALNVFAIDESNNLYALLLKADVFRKPSAVDAIPAESLEPFLPTAFSFKHVHRMVAVSSDQLLATLHDGGVLVFDRQSHSHGSSPAAWKETFYNSSGWKQGLRNLLPFQGGPTVRYGKVNMDLTAATSVTVTSMNIHGASFVFTVCLDHRMRIWNGDGAILYTGDLLNSDRSPQDVGKWTIDPSQANLVRIMETSESHCLCATYSPIGTGAFKFWKTTASTTDSLLVTDAFPDLQLVPPTPSSSDIWTLADFGLSQNHSTRTLQLWVLWKNNLTYRVQKLDFKPETIGTSWANDWVDAFADHTVPPVHGSTACDATDTTENWLQLIFTPGRFTRTTVETALTMYEGGLGSAKGTSSKGKKNLAESICAVLGSTASLERDSSGAIDYAQFRATSEIHWRRFYRLLLELDKQRGEALSLAIDPNTGLAWVVCADCVSVVRDCSSIERVYHNLLSPEAKFRDISDLLTAGKAFLDGFSDGMLQTSVAALRAELFEDSSRTDFERIQCFSDKSAFWRQVTDEDCIQVVETLGPNFRLVDSGRLYGDLFSLLDETAAARNRANGLPCTDFGKKLLVKGTHESAEVIWRILFSQVILLVHMENETADAEENPLHARFDIGLVFRQLVAALQRLNLVKLLANRDVVEPFQKPDGTKPVSKSGNLSPISTKRGEESYTITCLEATIGHLLGLSVQDDEPLSTILTDVIVNVCALNSNLELPVTTIQCSMLKRDRPDLALELGAFADHSPWSTYIQGRVSLALRDYDAALVYFKKAAIGMSVPMKGEMHSVGLLDHTERKQLNHGMPEYYAHIVSLYERHKAYSYVVDFARLSLQFAKSQDQSDTRLDMLGRLFSASTAISRFDLAHTALLSMTNTALQQSCLKKLVEKMCETQQNAELVNLPFCNLQSSVDRILEQKCQTANVEVQPGRGVPWHQILYAWRVHHNDHKGAAAVLLDRTNKLKKAGEGNKLVGDDVLDTPVTRQYLMLINALSCVEPKQAWIVTEEGSGHTKPSADKTFEDLIDGLGGAANKDSAELKVLGDDGLGAEAVAWKQVRSLVDLRRDYQDELDRIAAIQNNQFDFAVDDDAMEL</sequence>
<keyword evidence="2" id="KW-0813">Transport</keyword>
<dbReference type="InterPro" id="IPR059141">
    <property type="entry name" value="Beta-prop_Nup120_160"/>
</dbReference>
<evidence type="ECO:0000313" key="8">
    <source>
        <dbReference type="Proteomes" id="UP000294847"/>
    </source>
</evidence>
<dbReference type="Proteomes" id="UP000294847">
    <property type="component" value="Chromosome 2"/>
</dbReference>
<evidence type="ECO:0000256" key="3">
    <source>
        <dbReference type="ARBA" id="ARBA00023242"/>
    </source>
</evidence>
<proteinExistence type="predicted"/>
<comment type="subcellular location">
    <subcellularLocation>
        <location evidence="1">Nucleus</location>
    </subcellularLocation>
</comment>
<evidence type="ECO:0000313" key="7">
    <source>
        <dbReference type="EMBL" id="QBZ55601.1"/>
    </source>
</evidence>
<dbReference type="Pfam" id="PF21486">
    <property type="entry name" value="NUP120_helical"/>
    <property type="match status" value="1"/>
</dbReference>
<dbReference type="GO" id="GO:0017056">
    <property type="term" value="F:structural constituent of nuclear pore"/>
    <property type="evidence" value="ECO:0007669"/>
    <property type="project" value="TreeGrafter"/>
</dbReference>
<evidence type="ECO:0000256" key="2">
    <source>
        <dbReference type="ARBA" id="ARBA00022448"/>
    </source>
</evidence>
<accession>A0A4P7N3K5</accession>
<protein>
    <submittedName>
        <fullName evidence="7">Uncharacterized protein</fullName>
    </submittedName>
</protein>
<gene>
    <name evidence="7" type="ORF">PoMZ_00501</name>
</gene>
<dbReference type="InterPro" id="IPR048884">
    <property type="entry name" value="Nup120_helical"/>
</dbReference>
<evidence type="ECO:0000259" key="5">
    <source>
        <dbReference type="Pfam" id="PF21486"/>
    </source>
</evidence>
<dbReference type="GO" id="GO:0005643">
    <property type="term" value="C:nuclear pore"/>
    <property type="evidence" value="ECO:0007669"/>
    <property type="project" value="UniProtKB-ARBA"/>
</dbReference>
<dbReference type="PANTHER" id="PTHR21286:SF0">
    <property type="entry name" value="NUCLEAR PORE COMPLEX PROTEIN NUP160"/>
    <property type="match status" value="1"/>
</dbReference>